<dbReference type="Pfam" id="PF10707">
    <property type="entry name" value="YrbL-PhoP_reg"/>
    <property type="match status" value="1"/>
</dbReference>
<dbReference type="STRING" id="195913.SAMN04488004_101134"/>
<dbReference type="EMBL" id="FOTF01000001">
    <property type="protein sequence ID" value="SFK71563.1"/>
    <property type="molecule type" value="Genomic_DNA"/>
</dbReference>
<dbReference type="Proteomes" id="UP000199550">
    <property type="component" value="Unassembled WGS sequence"/>
</dbReference>
<proteinExistence type="predicted"/>
<evidence type="ECO:0000313" key="1">
    <source>
        <dbReference type="EMBL" id="SFK71563.1"/>
    </source>
</evidence>
<dbReference type="RefSeq" id="WP_090184133.1">
    <property type="nucleotide sequence ID" value="NZ_FOTF01000001.1"/>
</dbReference>
<gene>
    <name evidence="1" type="ORF">SAMN04488004_101134</name>
</gene>
<name>A0A1I4BSQ3_9RHOB</name>
<sequence>MKTAPVISVSHLNWISKGYQRLVFIHPNDDKKILKVSYNGEMTDKLLRNAPIADRSNNRHVSREHHVYKKNTRLLAMHPFDAPIPHFFGTIETDIGNADVYEGLFRQDRSKLGLTLEQVILRDLMGRKTLADLNSFVARLDSWNIPVTDLNAKNIAYGFRGNKRVFVLVDGFGDYRRLPLASWSRRIRLQRTSMAYSEIANRLGFVWESNARLFRF</sequence>
<evidence type="ECO:0000313" key="2">
    <source>
        <dbReference type="Proteomes" id="UP000199550"/>
    </source>
</evidence>
<reference evidence="2" key="1">
    <citation type="submission" date="2016-10" db="EMBL/GenBank/DDBJ databases">
        <authorList>
            <person name="Varghese N."/>
            <person name="Submissions S."/>
        </authorList>
    </citation>
    <scope>NUCLEOTIDE SEQUENCE [LARGE SCALE GENOMIC DNA]</scope>
    <source>
        <strain evidence="2">DSM 16199</strain>
    </source>
</reference>
<dbReference type="OrthoDB" id="5421848at2"/>
<organism evidence="1 2">
    <name type="scientific">Loktanella salsilacus</name>
    <dbReference type="NCBI Taxonomy" id="195913"/>
    <lineage>
        <taxon>Bacteria</taxon>
        <taxon>Pseudomonadati</taxon>
        <taxon>Pseudomonadota</taxon>
        <taxon>Alphaproteobacteria</taxon>
        <taxon>Rhodobacterales</taxon>
        <taxon>Roseobacteraceae</taxon>
        <taxon>Loktanella</taxon>
    </lineage>
</organism>
<keyword evidence="2" id="KW-1185">Reference proteome</keyword>
<protein>
    <submittedName>
        <fullName evidence="1">PhoP regulatory network protein YrbL</fullName>
    </submittedName>
</protein>
<accession>A0A1I4BSQ3</accession>
<dbReference type="AlphaFoldDB" id="A0A1I4BSQ3"/>
<dbReference type="InterPro" id="IPR019647">
    <property type="entry name" value="PhoP_reg_network_YrbL"/>
</dbReference>